<dbReference type="InterPro" id="IPR008242">
    <property type="entry name" value="Chor_mutase/pphenate_deHydtase"/>
</dbReference>
<dbReference type="Gene3D" id="1.20.59.10">
    <property type="entry name" value="Chorismate mutase"/>
    <property type="match status" value="1"/>
</dbReference>
<dbReference type="InterPro" id="IPR036979">
    <property type="entry name" value="CM_dom_sf"/>
</dbReference>
<dbReference type="PANTHER" id="PTHR21022">
    <property type="entry name" value="PREPHENATE DEHYDRATASE P PROTEIN"/>
    <property type="match status" value="1"/>
</dbReference>
<keyword evidence="10" id="KW-0028">Amino-acid biosynthesis</keyword>
<dbReference type="InterPro" id="IPR045865">
    <property type="entry name" value="ACT-like_dom_sf"/>
</dbReference>
<comment type="catalytic activity">
    <reaction evidence="1">
        <text>chorismate = prephenate</text>
        <dbReference type="Rhea" id="RHEA:13897"/>
        <dbReference type="ChEBI" id="CHEBI:29748"/>
        <dbReference type="ChEBI" id="CHEBI:29934"/>
        <dbReference type="EC" id="5.4.99.5"/>
    </reaction>
</comment>
<evidence type="ECO:0000259" key="21">
    <source>
        <dbReference type="PROSITE" id="PS51671"/>
    </source>
</evidence>
<dbReference type="Pfam" id="PF01817">
    <property type="entry name" value="CM_2"/>
    <property type="match status" value="1"/>
</dbReference>
<dbReference type="PROSITE" id="PS50818">
    <property type="entry name" value="INTEIN_C_TER"/>
    <property type="match status" value="1"/>
</dbReference>
<dbReference type="SMART" id="SM00830">
    <property type="entry name" value="CM_2"/>
    <property type="match status" value="1"/>
</dbReference>
<evidence type="ECO:0000256" key="18">
    <source>
        <dbReference type="ARBA" id="ARBA00047848"/>
    </source>
</evidence>
<dbReference type="EC" id="4.2.1.51" evidence="6"/>
<protein>
    <recommendedName>
        <fullName evidence="7">Bifunctional chorismate mutase/prephenate dehydratase</fullName>
        <ecNumber evidence="6">4.2.1.51</ecNumber>
    </recommendedName>
    <alternativeName>
        <fullName evidence="17">Chorismate mutase-prephenate dehydratase</fullName>
    </alternativeName>
    <alternativeName>
        <fullName evidence="8">Prephenate dehydratase</fullName>
    </alternativeName>
    <alternativeName>
        <fullName evidence="16">p-protein</fullName>
    </alternativeName>
</protein>
<comment type="caution">
    <text evidence="22">The sequence shown here is derived from an EMBL/GenBank/DDBJ whole genome shotgun (WGS) entry which is preliminary data.</text>
</comment>
<evidence type="ECO:0000256" key="6">
    <source>
        <dbReference type="ARBA" id="ARBA00013147"/>
    </source>
</evidence>
<dbReference type="InterPro" id="IPR001086">
    <property type="entry name" value="Preph_deHydtase"/>
</dbReference>
<feature type="domain" description="Prephenate dehydratase" evidence="20">
    <location>
        <begin position="111"/>
        <end position="287"/>
    </location>
</feature>
<dbReference type="InterPro" id="IPR036263">
    <property type="entry name" value="Chorismate_II_sf"/>
</dbReference>
<keyword evidence="13 22" id="KW-0413">Isomerase</keyword>
<dbReference type="Gene3D" id="3.40.190.10">
    <property type="entry name" value="Periplasmic binding protein-like II"/>
    <property type="match status" value="2"/>
</dbReference>
<evidence type="ECO:0000256" key="11">
    <source>
        <dbReference type="ARBA" id="ARBA00023141"/>
    </source>
</evidence>
<dbReference type="RefSeq" id="WP_118565277.1">
    <property type="nucleotide sequence ID" value="NZ_JAODBU010000004.1"/>
</dbReference>
<evidence type="ECO:0000256" key="14">
    <source>
        <dbReference type="ARBA" id="ARBA00023239"/>
    </source>
</evidence>
<dbReference type="CDD" id="cd04905">
    <property type="entry name" value="ACT_CM-PDT"/>
    <property type="match status" value="1"/>
</dbReference>
<dbReference type="PROSITE" id="PS51168">
    <property type="entry name" value="CHORISMATE_MUT_2"/>
    <property type="match status" value="1"/>
</dbReference>
<dbReference type="PROSITE" id="PS00858">
    <property type="entry name" value="PREPHENATE_DEHYDR_2"/>
    <property type="match status" value="1"/>
</dbReference>
<sequence length="375" mass="42654">MLDLKETRGEIDRVDKQIIELFEERMELCKEVAEYKLYTGKPVLDRKRELEKIAVLKSMASDEFYAHSIEELFEQIMSMSRKLQYKLLTEEGINNDIGFDIISKLPMENVKVVYQGIDGAYSQQAAMSYFGDNATYHNVLTFKQAMKEVRDGVADYAVLPFENSTAGIVTDVYDLLVEFENYIVDSFDVKISHCLSAVKGTTLETIKEVYSHPQALMQSSKFIDEYGWNKVNCANTAIAAQIISQEKDNTRACIASKNAAKLYGLEVLAEDVNQSSINTTKFIIVSRRKIARREANNICISFEMPHESGSLYTMLSHIIYNDLNMTRIESRPVPGKKWEYRFYVEFEGKSDQPGVVNALSGINAEALNMQILGNY</sequence>
<evidence type="ECO:0000259" key="20">
    <source>
        <dbReference type="PROSITE" id="PS51171"/>
    </source>
</evidence>
<dbReference type="PIRSF" id="PIRSF001500">
    <property type="entry name" value="Chor_mut_pdt_Ppr"/>
    <property type="match status" value="1"/>
</dbReference>
<dbReference type="SUPFAM" id="SSF55021">
    <property type="entry name" value="ACT-like"/>
    <property type="match status" value="1"/>
</dbReference>
<feature type="domain" description="ACT" evidence="21">
    <location>
        <begin position="299"/>
        <end position="374"/>
    </location>
</feature>
<evidence type="ECO:0000256" key="10">
    <source>
        <dbReference type="ARBA" id="ARBA00022605"/>
    </source>
</evidence>
<dbReference type="InterPro" id="IPR002912">
    <property type="entry name" value="ACT_dom"/>
</dbReference>
<gene>
    <name evidence="22" type="ORF">N5B56_05425</name>
</gene>
<dbReference type="EMBL" id="JAODBU010000004">
    <property type="protein sequence ID" value="MCT7398526.1"/>
    <property type="molecule type" value="Genomic_DNA"/>
</dbReference>
<evidence type="ECO:0000256" key="7">
    <source>
        <dbReference type="ARBA" id="ARBA00014401"/>
    </source>
</evidence>
<dbReference type="Pfam" id="PF00800">
    <property type="entry name" value="PDT"/>
    <property type="match status" value="1"/>
</dbReference>
<evidence type="ECO:0000256" key="12">
    <source>
        <dbReference type="ARBA" id="ARBA00023222"/>
    </source>
</evidence>
<proteinExistence type="predicted"/>
<dbReference type="SUPFAM" id="SSF48600">
    <property type="entry name" value="Chorismate mutase II"/>
    <property type="match status" value="1"/>
</dbReference>
<evidence type="ECO:0000256" key="8">
    <source>
        <dbReference type="ARBA" id="ARBA00021872"/>
    </source>
</evidence>
<keyword evidence="9" id="KW-0963">Cytoplasm</keyword>
<evidence type="ECO:0000256" key="2">
    <source>
        <dbReference type="ARBA" id="ARBA00002364"/>
    </source>
</evidence>
<dbReference type="PROSITE" id="PS51171">
    <property type="entry name" value="PREPHENATE_DEHYDR_3"/>
    <property type="match status" value="1"/>
</dbReference>
<evidence type="ECO:0000256" key="1">
    <source>
        <dbReference type="ARBA" id="ARBA00000824"/>
    </source>
</evidence>
<evidence type="ECO:0000256" key="4">
    <source>
        <dbReference type="ARBA" id="ARBA00004741"/>
    </source>
</evidence>
<dbReference type="CDD" id="cd13631">
    <property type="entry name" value="PBP2_Ct-PDT_like"/>
    <property type="match status" value="1"/>
</dbReference>
<evidence type="ECO:0000256" key="15">
    <source>
        <dbReference type="ARBA" id="ARBA00023268"/>
    </source>
</evidence>
<feature type="domain" description="Chorismate mutase" evidence="19">
    <location>
        <begin position="1"/>
        <end position="88"/>
    </location>
</feature>
<keyword evidence="11" id="KW-0057">Aromatic amino acid biosynthesis</keyword>
<dbReference type="Gene3D" id="3.30.70.260">
    <property type="match status" value="1"/>
</dbReference>
<comment type="catalytic activity">
    <reaction evidence="18">
        <text>prephenate + H(+) = 3-phenylpyruvate + CO2 + H2O</text>
        <dbReference type="Rhea" id="RHEA:21648"/>
        <dbReference type="ChEBI" id="CHEBI:15377"/>
        <dbReference type="ChEBI" id="CHEBI:15378"/>
        <dbReference type="ChEBI" id="CHEBI:16526"/>
        <dbReference type="ChEBI" id="CHEBI:18005"/>
        <dbReference type="ChEBI" id="CHEBI:29934"/>
        <dbReference type="EC" id="4.2.1.51"/>
    </reaction>
</comment>
<dbReference type="InterPro" id="IPR002701">
    <property type="entry name" value="CM_II_prokaryot"/>
</dbReference>
<keyword evidence="14" id="KW-0456">Lyase</keyword>
<evidence type="ECO:0000259" key="19">
    <source>
        <dbReference type="PROSITE" id="PS51168"/>
    </source>
</evidence>
<dbReference type="InterPro" id="IPR030934">
    <property type="entry name" value="Intein_C"/>
</dbReference>
<evidence type="ECO:0000313" key="23">
    <source>
        <dbReference type="Proteomes" id="UP001431199"/>
    </source>
</evidence>
<keyword evidence="23" id="KW-1185">Reference proteome</keyword>
<dbReference type="GO" id="GO:0004106">
    <property type="term" value="F:chorismate mutase activity"/>
    <property type="evidence" value="ECO:0007669"/>
    <property type="project" value="UniProtKB-EC"/>
</dbReference>
<comment type="subcellular location">
    <subcellularLocation>
        <location evidence="3">Cytoplasm</location>
    </subcellularLocation>
</comment>
<dbReference type="PROSITE" id="PS51671">
    <property type="entry name" value="ACT"/>
    <property type="match status" value="1"/>
</dbReference>
<organism evidence="22 23">
    <name type="scientific">Eubacterium album</name>
    <dbReference type="NCBI Taxonomy" id="2978477"/>
    <lineage>
        <taxon>Bacteria</taxon>
        <taxon>Bacillati</taxon>
        <taxon>Bacillota</taxon>
        <taxon>Clostridia</taxon>
        <taxon>Eubacteriales</taxon>
        <taxon>Eubacteriaceae</taxon>
        <taxon>Eubacterium</taxon>
    </lineage>
</organism>
<keyword evidence="15" id="KW-0511">Multifunctional enzyme</keyword>
<dbReference type="InterPro" id="IPR018528">
    <property type="entry name" value="Preph_deHydtase_CS"/>
</dbReference>
<evidence type="ECO:0000256" key="5">
    <source>
        <dbReference type="ARBA" id="ARBA00004817"/>
    </source>
</evidence>
<comment type="function">
    <text evidence="2">Catalyzes the Claisen rearrangement of chorismate to prephenate and the decarboxylation/dehydration of prephenate to phenylpyruvate.</text>
</comment>
<dbReference type="PANTHER" id="PTHR21022:SF19">
    <property type="entry name" value="PREPHENATE DEHYDRATASE-RELATED"/>
    <property type="match status" value="1"/>
</dbReference>
<evidence type="ECO:0000256" key="17">
    <source>
        <dbReference type="ARBA" id="ARBA00031520"/>
    </source>
</evidence>
<evidence type="ECO:0000313" key="22">
    <source>
        <dbReference type="EMBL" id="MCT7398526.1"/>
    </source>
</evidence>
<keyword evidence="12" id="KW-0584">Phenylalanine biosynthesis</keyword>
<name>A0ABT2LZ06_9FIRM</name>
<accession>A0ABT2LZ06</accession>
<reference evidence="22" key="1">
    <citation type="submission" date="2022-09" db="EMBL/GenBank/DDBJ databases">
        <title>Eubacterium sp. LFL-14 isolated from human feces.</title>
        <authorList>
            <person name="Liu F."/>
        </authorList>
    </citation>
    <scope>NUCLEOTIDE SEQUENCE</scope>
    <source>
        <strain evidence="22">LFL-14</strain>
    </source>
</reference>
<comment type="pathway">
    <text evidence="5">Metabolic intermediate biosynthesis; prephenate biosynthesis; prephenate from chorismate: step 1/1.</text>
</comment>
<dbReference type="SUPFAM" id="SSF53850">
    <property type="entry name" value="Periplasmic binding protein-like II"/>
    <property type="match status" value="1"/>
</dbReference>
<dbReference type="Proteomes" id="UP001431199">
    <property type="component" value="Unassembled WGS sequence"/>
</dbReference>
<evidence type="ECO:0000256" key="9">
    <source>
        <dbReference type="ARBA" id="ARBA00022490"/>
    </source>
</evidence>
<evidence type="ECO:0000256" key="16">
    <source>
        <dbReference type="ARBA" id="ARBA00031175"/>
    </source>
</evidence>
<evidence type="ECO:0000256" key="13">
    <source>
        <dbReference type="ARBA" id="ARBA00023235"/>
    </source>
</evidence>
<evidence type="ECO:0000256" key="3">
    <source>
        <dbReference type="ARBA" id="ARBA00004496"/>
    </source>
</evidence>
<comment type="pathway">
    <text evidence="4">Amino-acid biosynthesis; L-phenylalanine biosynthesis; phenylpyruvate from prephenate: step 1/1.</text>
</comment>